<keyword evidence="1" id="KW-0732">Signal</keyword>
<feature type="signal peptide" evidence="1">
    <location>
        <begin position="1"/>
        <end position="37"/>
    </location>
</feature>
<feature type="chain" id="PRO_5021438383" evidence="1">
    <location>
        <begin position="38"/>
        <end position="275"/>
    </location>
</feature>
<dbReference type="Pfam" id="PF08770">
    <property type="entry name" value="SoxZ"/>
    <property type="match status" value="1"/>
</dbReference>
<dbReference type="InterPro" id="IPR014756">
    <property type="entry name" value="Ig_E-set"/>
</dbReference>
<evidence type="ECO:0000259" key="2">
    <source>
        <dbReference type="Pfam" id="PF08770"/>
    </source>
</evidence>
<evidence type="ECO:0000313" key="4">
    <source>
        <dbReference type="EMBL" id="TGG92384.1"/>
    </source>
</evidence>
<dbReference type="InterPro" id="IPR032711">
    <property type="entry name" value="SoxY"/>
</dbReference>
<dbReference type="OrthoDB" id="9795530at2"/>
<proteinExistence type="predicted"/>
<evidence type="ECO:0000256" key="1">
    <source>
        <dbReference type="SAM" id="SignalP"/>
    </source>
</evidence>
<gene>
    <name evidence="4" type="ORF">E4656_12970</name>
</gene>
<protein>
    <submittedName>
        <fullName evidence="4">Thiosulfate oxidation carrier complex protein SoxZ</fullName>
    </submittedName>
</protein>
<dbReference type="AlphaFoldDB" id="A0A4Z0WCS5"/>
<reference evidence="4 5" key="1">
    <citation type="submission" date="2019-04" db="EMBL/GenBank/DDBJ databases">
        <title>Natronospirillum operosus gen. nov., sp. nov., a haloalkaliphilic satellite isolated from decaying biomass of laboratory culture of cyanobacterium Geitlerinema sp. and proposal of Natronospirillaceae fam. nov. and Saccharospirillaceae fam. nov.</title>
        <authorList>
            <person name="Kevbrin V."/>
            <person name="Boltyanskaya Y."/>
            <person name="Koziaeva V."/>
            <person name="Grouzdev D.S."/>
            <person name="Park M."/>
            <person name="Cho J."/>
        </authorList>
    </citation>
    <scope>NUCLEOTIDE SEQUENCE [LARGE SCALE GENOMIC DNA]</scope>
    <source>
        <strain evidence="4 5">G-116</strain>
    </source>
</reference>
<feature type="domain" description="Sulphur oxidation protein SoxZ" evidence="2">
    <location>
        <begin position="178"/>
        <end position="268"/>
    </location>
</feature>
<dbReference type="InterPro" id="IPR013783">
    <property type="entry name" value="Ig-like_fold"/>
</dbReference>
<dbReference type="Proteomes" id="UP000297475">
    <property type="component" value="Unassembled WGS sequence"/>
</dbReference>
<accession>A0A4Z0WCS5</accession>
<dbReference type="Gene3D" id="2.60.40.2470">
    <property type="entry name" value="SoxY domain"/>
    <property type="match status" value="1"/>
</dbReference>
<evidence type="ECO:0000259" key="3">
    <source>
        <dbReference type="Pfam" id="PF13501"/>
    </source>
</evidence>
<dbReference type="Pfam" id="PF13501">
    <property type="entry name" value="SoxY"/>
    <property type="match status" value="1"/>
</dbReference>
<organism evidence="4 5">
    <name type="scientific">Natronospirillum operosum</name>
    <dbReference type="NCBI Taxonomy" id="2759953"/>
    <lineage>
        <taxon>Bacteria</taxon>
        <taxon>Pseudomonadati</taxon>
        <taxon>Pseudomonadota</taxon>
        <taxon>Gammaproteobacteria</taxon>
        <taxon>Oceanospirillales</taxon>
        <taxon>Natronospirillaceae</taxon>
        <taxon>Natronospirillum</taxon>
    </lineage>
</organism>
<keyword evidence="5" id="KW-1185">Reference proteome</keyword>
<evidence type="ECO:0000313" key="5">
    <source>
        <dbReference type="Proteomes" id="UP000297475"/>
    </source>
</evidence>
<dbReference type="Gene3D" id="2.60.40.10">
    <property type="entry name" value="Immunoglobulins"/>
    <property type="match status" value="1"/>
</dbReference>
<name>A0A4Z0WCS5_9GAMM</name>
<sequence length="275" mass="29965">MSTRRGSGRLWRTVSMRKLQSLLALSLLALLAPAALADGSGWERHAAVAEAVGEATPQLGQLRMQMPSVSEDGSAVPLELSIDHPMSADEYIESIRVFATKNPNAEVVDFFLTPQMGRPEVSTRVRVNESQTLYAVAHSSTGEVYVASADIRITVGGCLMASDDDIAEFGQPRVAIPRSPSAGEPGEVRTLVTHPMETGLREGPDGEILPRRLLDTLVVEYEGDTVLTVRMHTAVSENPYMRFFMAPEESGQAVFRWTEEDSGDTVEEQATFNLS</sequence>
<dbReference type="InterPro" id="IPR014880">
    <property type="entry name" value="SoxZ_dom"/>
</dbReference>
<dbReference type="InterPro" id="IPR038162">
    <property type="entry name" value="SoxY_sf"/>
</dbReference>
<feature type="domain" description="Ig-like SoxY" evidence="3">
    <location>
        <begin position="51"/>
        <end position="158"/>
    </location>
</feature>
<dbReference type="EMBL" id="SRMF01000005">
    <property type="protein sequence ID" value="TGG92384.1"/>
    <property type="molecule type" value="Genomic_DNA"/>
</dbReference>
<dbReference type="SUPFAM" id="SSF81296">
    <property type="entry name" value="E set domains"/>
    <property type="match status" value="1"/>
</dbReference>
<comment type="caution">
    <text evidence="4">The sequence shown here is derived from an EMBL/GenBank/DDBJ whole genome shotgun (WGS) entry which is preliminary data.</text>
</comment>